<dbReference type="Pfam" id="PF11162">
    <property type="entry name" value="DUF2946"/>
    <property type="match status" value="1"/>
</dbReference>
<dbReference type="AlphaFoldDB" id="A0A158B2J5"/>
<proteinExistence type="predicted"/>
<reference evidence="2" key="1">
    <citation type="submission" date="2016-01" db="EMBL/GenBank/DDBJ databases">
        <authorList>
            <person name="Peeters Charlotte."/>
        </authorList>
    </citation>
    <scope>NUCLEOTIDE SEQUENCE [LARGE SCALE GENOMIC DNA]</scope>
</reference>
<dbReference type="EMBL" id="FCOI02000010">
    <property type="protein sequence ID" value="SAK64189.1"/>
    <property type="molecule type" value="Genomic_DNA"/>
</dbReference>
<gene>
    <name evidence="1" type="ORF">AWB76_03482</name>
</gene>
<dbReference type="Proteomes" id="UP000054624">
    <property type="component" value="Unassembled WGS sequence"/>
</dbReference>
<evidence type="ECO:0000313" key="2">
    <source>
        <dbReference type="Proteomes" id="UP000054624"/>
    </source>
</evidence>
<evidence type="ECO:0000313" key="1">
    <source>
        <dbReference type="EMBL" id="SAK64189.1"/>
    </source>
</evidence>
<dbReference type="RefSeq" id="WP_061161290.1">
    <property type="nucleotide sequence ID" value="NZ_FCOI02000010.1"/>
</dbReference>
<keyword evidence="2" id="KW-1185">Reference proteome</keyword>
<accession>A0A158B2J5</accession>
<sequence length="131" mass="13891">MRSRFHQRTGSLLALLAMLLITFAPVVSQLLAANAHAVQLTDELTAELCSAHASTVERSAGHHANDGLAHLDDQACGYCHFFAHAPAIANARASATLDVPARRIVVVARIPAERPAPPFSTAQSRAPPVLI</sequence>
<organism evidence="1 2">
    <name type="scientific">Caballeronia temeraria</name>
    <dbReference type="NCBI Taxonomy" id="1777137"/>
    <lineage>
        <taxon>Bacteria</taxon>
        <taxon>Pseudomonadati</taxon>
        <taxon>Pseudomonadota</taxon>
        <taxon>Betaproteobacteria</taxon>
        <taxon>Burkholderiales</taxon>
        <taxon>Burkholderiaceae</taxon>
        <taxon>Caballeronia</taxon>
    </lineage>
</organism>
<protein>
    <submittedName>
        <fullName evidence="1">MFS transporter</fullName>
    </submittedName>
</protein>
<name>A0A158B2J5_9BURK</name>
<dbReference type="InterPro" id="IPR021333">
    <property type="entry name" value="DUF2946"/>
</dbReference>